<dbReference type="PANTHER" id="PTHR12157:SF18">
    <property type="entry name" value="REGULATING SYNAPTIC MEMBRANE EXOCYTOSIS PROTEIN 1"/>
    <property type="match status" value="1"/>
</dbReference>
<feature type="compositionally biased region" description="Basic and acidic residues" evidence="10">
    <location>
        <begin position="961"/>
        <end position="979"/>
    </location>
</feature>
<dbReference type="InterPro" id="IPR036034">
    <property type="entry name" value="PDZ_sf"/>
</dbReference>
<accession>A0A8C1K4P8</accession>
<dbReference type="InterPro" id="IPR001478">
    <property type="entry name" value="PDZ"/>
</dbReference>
<dbReference type="Gene3D" id="3.30.40.10">
    <property type="entry name" value="Zinc/RING finger domain, C3HC4 (zinc finger)"/>
    <property type="match status" value="1"/>
</dbReference>
<feature type="compositionally biased region" description="Low complexity" evidence="10">
    <location>
        <begin position="685"/>
        <end position="696"/>
    </location>
</feature>
<evidence type="ECO:0000259" key="11">
    <source>
        <dbReference type="PROSITE" id="PS50004"/>
    </source>
</evidence>
<dbReference type="InterPro" id="IPR011011">
    <property type="entry name" value="Znf_FYVE_PHD"/>
</dbReference>
<dbReference type="InterPro" id="IPR013083">
    <property type="entry name" value="Znf_RING/FYVE/PHD"/>
</dbReference>
<feature type="compositionally biased region" description="Pro residues" evidence="10">
    <location>
        <begin position="404"/>
        <end position="419"/>
    </location>
</feature>
<dbReference type="InterPro" id="IPR035892">
    <property type="entry name" value="C2_domain_sf"/>
</dbReference>
<evidence type="ECO:0000313" key="16">
    <source>
        <dbReference type="Proteomes" id="UP000694427"/>
    </source>
</evidence>
<feature type="region of interest" description="Disordered" evidence="10">
    <location>
        <begin position="1167"/>
        <end position="1201"/>
    </location>
</feature>
<dbReference type="GO" id="GO:2000300">
    <property type="term" value="P:regulation of synaptic vesicle exocytosis"/>
    <property type="evidence" value="ECO:0007669"/>
    <property type="project" value="TreeGrafter"/>
</dbReference>
<dbReference type="PROSITE" id="PS50106">
    <property type="entry name" value="PDZ"/>
    <property type="match status" value="1"/>
</dbReference>
<feature type="region of interest" description="Disordered" evidence="10">
    <location>
        <begin position="659"/>
        <end position="699"/>
    </location>
</feature>
<evidence type="ECO:0000256" key="5">
    <source>
        <dbReference type="ARBA" id="ARBA00022782"/>
    </source>
</evidence>
<dbReference type="FunFam" id="3.30.40.10:FF:000044">
    <property type="entry name" value="Regulating synaptic membrane exocytosis protein 2"/>
    <property type="match status" value="1"/>
</dbReference>
<evidence type="ECO:0000256" key="4">
    <source>
        <dbReference type="ARBA" id="ARBA00022771"/>
    </source>
</evidence>
<dbReference type="Pfam" id="PF22601">
    <property type="entry name" value="RIM2a_ZnF"/>
    <property type="match status" value="1"/>
</dbReference>
<evidence type="ECO:0000259" key="13">
    <source>
        <dbReference type="PROSITE" id="PS50178"/>
    </source>
</evidence>
<proteinExistence type="predicted"/>
<dbReference type="PANTHER" id="PTHR12157">
    <property type="entry name" value="REGULATING SYNAPTIC MEMBRANE EXOCYTOSIS PROTEIN"/>
    <property type="match status" value="1"/>
</dbReference>
<evidence type="ECO:0000259" key="12">
    <source>
        <dbReference type="PROSITE" id="PS50106"/>
    </source>
</evidence>
<dbReference type="GO" id="GO:0006886">
    <property type="term" value="P:intracellular protein transport"/>
    <property type="evidence" value="ECO:0007669"/>
    <property type="project" value="InterPro"/>
</dbReference>
<evidence type="ECO:0000313" key="15">
    <source>
        <dbReference type="Ensembl" id="ENSCCRP00010040382.1"/>
    </source>
</evidence>
<dbReference type="GO" id="GO:0050806">
    <property type="term" value="P:positive regulation of synaptic transmission"/>
    <property type="evidence" value="ECO:0007669"/>
    <property type="project" value="TreeGrafter"/>
</dbReference>
<dbReference type="CDD" id="cd06714">
    <property type="entry name" value="PDZ_RIM-like"/>
    <property type="match status" value="1"/>
</dbReference>
<dbReference type="FunFam" id="2.30.42.10:FF:000003">
    <property type="entry name" value="Regulating synaptic membrane exocytosis protein 1, putative"/>
    <property type="match status" value="1"/>
</dbReference>
<dbReference type="SUPFAM" id="SSF49562">
    <property type="entry name" value="C2 domain (Calcium/lipid-binding domain, CaLB)"/>
    <property type="match status" value="2"/>
</dbReference>
<dbReference type="PROSITE" id="PS50916">
    <property type="entry name" value="RABBD"/>
    <property type="match status" value="1"/>
</dbReference>
<keyword evidence="5" id="KW-0221">Differentiation</keyword>
<dbReference type="GO" id="GO:0048167">
    <property type="term" value="P:regulation of synaptic plasticity"/>
    <property type="evidence" value="ECO:0007669"/>
    <property type="project" value="TreeGrafter"/>
</dbReference>
<dbReference type="PROSITE" id="PS50178">
    <property type="entry name" value="ZF_FYVE"/>
    <property type="match status" value="1"/>
</dbReference>
<keyword evidence="6" id="KW-0862">Zinc</keyword>
<dbReference type="Pfam" id="PF00168">
    <property type="entry name" value="C2"/>
    <property type="match status" value="2"/>
</dbReference>
<feature type="region of interest" description="Disordered" evidence="10">
    <location>
        <begin position="1"/>
        <end position="31"/>
    </location>
</feature>
<dbReference type="GO" id="GO:0042391">
    <property type="term" value="P:regulation of membrane potential"/>
    <property type="evidence" value="ECO:0007669"/>
    <property type="project" value="TreeGrafter"/>
</dbReference>
<feature type="compositionally biased region" description="Polar residues" evidence="10">
    <location>
        <begin position="212"/>
        <end position="226"/>
    </location>
</feature>
<feature type="compositionally biased region" description="Basic and acidic residues" evidence="10">
    <location>
        <begin position="343"/>
        <end position="359"/>
    </location>
</feature>
<dbReference type="Gene3D" id="2.30.42.10">
    <property type="match status" value="1"/>
</dbReference>
<feature type="domain" description="PDZ" evidence="12">
    <location>
        <begin position="561"/>
        <end position="653"/>
    </location>
</feature>
<feature type="domain" description="RabBD" evidence="14">
    <location>
        <begin position="23"/>
        <end position="183"/>
    </location>
</feature>
<dbReference type="PROSITE" id="PS50004">
    <property type="entry name" value="C2"/>
    <property type="match status" value="2"/>
</dbReference>
<dbReference type="SUPFAM" id="SSF50156">
    <property type="entry name" value="PDZ domain-like"/>
    <property type="match status" value="1"/>
</dbReference>
<dbReference type="Gene3D" id="2.60.40.150">
    <property type="entry name" value="C2 domain"/>
    <property type="match status" value="2"/>
</dbReference>
<feature type="compositionally biased region" description="Basic and acidic residues" evidence="10">
    <location>
        <begin position="885"/>
        <end position="906"/>
    </location>
</feature>
<feature type="compositionally biased region" description="Basic and acidic residues" evidence="10">
    <location>
        <begin position="1040"/>
        <end position="1069"/>
    </location>
</feature>
<dbReference type="SMART" id="SM00228">
    <property type="entry name" value="PDZ"/>
    <property type="match status" value="1"/>
</dbReference>
<feature type="domain" description="FYVE-type" evidence="13">
    <location>
        <begin position="110"/>
        <end position="171"/>
    </location>
</feature>
<keyword evidence="4 9" id="KW-0863">Zinc-finger</keyword>
<dbReference type="GO" id="GO:0008270">
    <property type="term" value="F:zinc ion binding"/>
    <property type="evidence" value="ECO:0007669"/>
    <property type="project" value="UniProtKB-KW"/>
</dbReference>
<feature type="compositionally biased region" description="Polar residues" evidence="10">
    <location>
        <begin position="1187"/>
        <end position="1197"/>
    </location>
</feature>
<feature type="domain" description="C2" evidence="11">
    <location>
        <begin position="1265"/>
        <end position="1383"/>
    </location>
</feature>
<dbReference type="GO" id="GO:0042734">
    <property type="term" value="C:presynaptic membrane"/>
    <property type="evidence" value="ECO:0007669"/>
    <property type="project" value="TreeGrafter"/>
</dbReference>
<evidence type="ECO:0000256" key="3">
    <source>
        <dbReference type="ARBA" id="ARBA00022737"/>
    </source>
</evidence>
<organism evidence="15 16">
    <name type="scientific">Cyprinus carpio</name>
    <name type="common">Common carp</name>
    <dbReference type="NCBI Taxonomy" id="7962"/>
    <lineage>
        <taxon>Eukaryota</taxon>
        <taxon>Metazoa</taxon>
        <taxon>Chordata</taxon>
        <taxon>Craniata</taxon>
        <taxon>Vertebrata</taxon>
        <taxon>Euteleostomi</taxon>
        <taxon>Actinopterygii</taxon>
        <taxon>Neopterygii</taxon>
        <taxon>Teleostei</taxon>
        <taxon>Ostariophysi</taxon>
        <taxon>Cypriniformes</taxon>
        <taxon>Cyprinidae</taxon>
        <taxon>Cyprininae</taxon>
        <taxon>Cyprinus</taxon>
    </lineage>
</organism>
<dbReference type="GO" id="GO:0031267">
    <property type="term" value="F:small GTPase binding"/>
    <property type="evidence" value="ECO:0007669"/>
    <property type="project" value="InterPro"/>
</dbReference>
<dbReference type="Pfam" id="PF00595">
    <property type="entry name" value="PDZ"/>
    <property type="match status" value="1"/>
</dbReference>
<evidence type="ECO:0000259" key="14">
    <source>
        <dbReference type="PROSITE" id="PS50916"/>
    </source>
</evidence>
<evidence type="ECO:0000256" key="2">
    <source>
        <dbReference type="ARBA" id="ARBA00022723"/>
    </source>
</evidence>
<evidence type="ECO:0000256" key="9">
    <source>
        <dbReference type="PROSITE-ProRule" id="PRU00091"/>
    </source>
</evidence>
<dbReference type="InterPro" id="IPR039032">
    <property type="entry name" value="Rim-like"/>
</dbReference>
<dbReference type="FunFam" id="2.60.40.150:FF:000003">
    <property type="entry name" value="Regulating synaptic membrane exocytosis protein 2"/>
    <property type="match status" value="1"/>
</dbReference>
<feature type="compositionally biased region" description="Low complexity" evidence="10">
    <location>
        <begin position="498"/>
        <end position="517"/>
    </location>
</feature>
<dbReference type="InterPro" id="IPR017455">
    <property type="entry name" value="Znf_FYVE-rel"/>
</dbReference>
<feature type="compositionally biased region" description="Polar residues" evidence="10">
    <location>
        <begin position="470"/>
        <end position="481"/>
    </location>
</feature>
<protein>
    <submittedName>
        <fullName evidence="15">Regulating synaptic membrane exocytosis 1a</fullName>
    </submittedName>
</protein>
<dbReference type="CDD" id="cd04028">
    <property type="entry name" value="C2B_RIM1alpha"/>
    <property type="match status" value="1"/>
</dbReference>
<evidence type="ECO:0000256" key="1">
    <source>
        <dbReference type="ARBA" id="ARBA00022553"/>
    </source>
</evidence>
<evidence type="ECO:0000256" key="10">
    <source>
        <dbReference type="SAM" id="MobiDB-lite"/>
    </source>
</evidence>
<dbReference type="Proteomes" id="UP000694427">
    <property type="component" value="Unplaced"/>
</dbReference>
<evidence type="ECO:0000256" key="6">
    <source>
        <dbReference type="ARBA" id="ARBA00022833"/>
    </source>
</evidence>
<feature type="compositionally biased region" description="Basic and acidic residues" evidence="10">
    <location>
        <begin position="251"/>
        <end position="261"/>
    </location>
</feature>
<feature type="region of interest" description="Disordered" evidence="10">
    <location>
        <begin position="176"/>
        <end position="522"/>
    </location>
</feature>
<dbReference type="GO" id="GO:0048788">
    <property type="term" value="C:cytoskeleton of presynaptic active zone"/>
    <property type="evidence" value="ECO:0007669"/>
    <property type="project" value="TreeGrafter"/>
</dbReference>
<dbReference type="InterPro" id="IPR054386">
    <property type="entry name" value="RIM_Znf"/>
</dbReference>
<feature type="compositionally biased region" description="Low complexity" evidence="10">
    <location>
        <begin position="1073"/>
        <end position="1097"/>
    </location>
</feature>
<keyword evidence="2" id="KW-0479">Metal-binding</keyword>
<keyword evidence="1" id="KW-0597">Phosphoprotein</keyword>
<reference evidence="15" key="2">
    <citation type="submission" date="2025-09" db="UniProtKB">
        <authorList>
            <consortium name="Ensembl"/>
        </authorList>
    </citation>
    <scope>IDENTIFICATION</scope>
</reference>
<dbReference type="SUPFAM" id="SSF57903">
    <property type="entry name" value="FYVE/PHD zinc finger"/>
    <property type="match status" value="1"/>
</dbReference>
<reference evidence="15" key="1">
    <citation type="submission" date="2025-08" db="UniProtKB">
        <authorList>
            <consortium name="Ensembl"/>
        </authorList>
    </citation>
    <scope>IDENTIFICATION</scope>
</reference>
<dbReference type="Ensembl" id="ENSCCRT00010044347.1">
    <property type="protein sequence ID" value="ENSCCRP00010040382.1"/>
    <property type="gene ID" value="ENSCCRG00010013848.1"/>
</dbReference>
<keyword evidence="7" id="KW-0770">Synapse</keyword>
<evidence type="ECO:0000256" key="8">
    <source>
        <dbReference type="ARBA" id="ARBA00034103"/>
    </source>
</evidence>
<dbReference type="GO" id="GO:0048791">
    <property type="term" value="P:calcium ion-regulated exocytosis of neurotransmitter"/>
    <property type="evidence" value="ECO:0007669"/>
    <property type="project" value="TreeGrafter"/>
</dbReference>
<feature type="compositionally biased region" description="Polar residues" evidence="10">
    <location>
        <begin position="1029"/>
        <end position="1039"/>
    </location>
</feature>
<feature type="compositionally biased region" description="Low complexity" evidence="10">
    <location>
        <begin position="982"/>
        <end position="996"/>
    </location>
</feature>
<comment type="subcellular location">
    <subcellularLocation>
        <location evidence="8">Synapse</location>
    </subcellularLocation>
</comment>
<dbReference type="InterPro" id="IPR010911">
    <property type="entry name" value="Rab_BD"/>
</dbReference>
<feature type="domain" description="C2" evidence="11">
    <location>
        <begin position="705"/>
        <end position="828"/>
    </location>
</feature>
<dbReference type="GO" id="GO:0044325">
    <property type="term" value="F:transmembrane transporter binding"/>
    <property type="evidence" value="ECO:0007669"/>
    <property type="project" value="TreeGrafter"/>
</dbReference>
<sequence>MSASVGPRGGPRPPTAQSSMPELPDLSHLTEEERKIIMAVMIRQKEEEAKDEAMLKEEKPIQAKTVNLVGNKKPRQQNDISLHQQFANYKEQVRRIGPEPPQQRQQGQHKDDAPTCGICHKTKFADGCGNLCSYCQTKFCARCGGRVSLRSNNKEDKVVMWVCNKCRRQQDMLTKSGEWFPSHGPKAGELGSAVSEPAMCRDPVGEKKARSRSQNPLDSSVSTAHDTQPHPPTDPRKGPSTGSADTLSSRSRSEPPQERKKPPAASDQNGKLGPRGERRRGLSKIHSEERDTGENRRESRRLMKTRSQEHDSPETRRTEAEQKPPREQCRTDPNASHHLAKLRPAEPDGRMHPKPREAGEMVQDNRGARRWADGRQASLESQQQAYAPERTAGGTGLQSAPVVQGPPPKTNHTPQPPAPGFRVGPAMPAGPPELREPQEWDRKLQPSHLDPGSAALLRKSKRQKAESMLRNDSLSSDQSESLRPPPPRPYKGKRGGNKRQMSVSSSEEEGGSTPEYTSCEDVDIESVSERGDWERCPLDPTAWHHPVTWQPSKEGDHLIGRITLSKRTAMPKEAGALLGLKVVGGKITETGRLGAFITKVKKGSLADVVGHLRAGDEVLQWNGKSLPGLTKKEVYNIILNSQTEPQVELVVSRPIGDIPRIPETSHPPLESTGSSSFESQKMERPSISVLSPSSPSGLRDAPQLLPGQLSVKMWYDKVGHQLIVNVLQAIDLPPRSDGRPRNPYVKMYFLPDRSDKSKRRTKTVKKSLEPKWNQTFVYSHVHRRDFREHMLEITVWDQPRIQDEESDFLGEILIELETALLDDKPHWYKLQTHDVSSIPLPHPSPYLPRRHGHTETPTKKLQRSQRITETDYDDGIGVVATATENRSRERERERDRDRDRDRDRATTLEVPHQIRPTQYRSRSVSPHRDEESRGRSRPANVPAQRSLDEVQHSRRSRSPTRYHDRARVQERDYVDDRVQPHSSPTFSSSTAAPSSTRKVRQLPQVPTKSSSVEKALASEERTRQMKVRTFQTPAPSSTSHDLERTLKNKRELYKEQRQSCDNVSHKSSDSDVSDVSAISRASSASRISSTSYMSIQSERPRGQFSRHIHPSSRSMLKSTSVSGEIYTLERTDGSQSDTALGTLGAGGKKRRSSLSARVVAIVGIPSRRSRSTSQLSQTEAANKKAKGSSQIQRSQETGMAVEYPRNVMARQASRESTDGSMNSYSSEGNLIFSGMRLGADSQFSDFLDGLGPAQLVGRQTLATPAMGDVQIGLMDKKGQLEVEVIRARGLTSKPGSKSLPAPYVKVYLLENGACKAKKKTKIARKTLDPLYQQSLLFEESPQGKVLQVIVWGDYGRMDHKCFMGVAQILLEELDLSSTVIGWYRLFPPSSLVDPTLAPLTRRASQTSLDSSGPPGIRS</sequence>
<feature type="compositionally biased region" description="Polar residues" evidence="10">
    <location>
        <begin position="915"/>
        <end position="924"/>
    </location>
</feature>
<feature type="compositionally biased region" description="Basic and acidic residues" evidence="10">
    <location>
        <begin position="433"/>
        <end position="444"/>
    </location>
</feature>
<name>A0A8C1K4P8_CYPCA</name>
<keyword evidence="3" id="KW-0677">Repeat</keyword>
<dbReference type="CDD" id="cd04031">
    <property type="entry name" value="C2A_RIM1alpha"/>
    <property type="match status" value="1"/>
</dbReference>
<feature type="region of interest" description="Disordered" evidence="10">
    <location>
        <begin position="835"/>
        <end position="1116"/>
    </location>
</feature>
<feature type="compositionally biased region" description="Basic and acidic residues" evidence="10">
    <location>
        <begin position="274"/>
        <end position="330"/>
    </location>
</feature>
<evidence type="ECO:0000256" key="7">
    <source>
        <dbReference type="ARBA" id="ARBA00023018"/>
    </source>
</evidence>
<dbReference type="GO" id="GO:0030154">
    <property type="term" value="P:cell differentiation"/>
    <property type="evidence" value="ECO:0007669"/>
    <property type="project" value="UniProtKB-KW"/>
</dbReference>
<dbReference type="InterPro" id="IPR000008">
    <property type="entry name" value="C2_dom"/>
</dbReference>
<keyword evidence="16" id="KW-1185">Reference proteome</keyword>
<dbReference type="FunFam" id="2.60.40.150:FF:000001">
    <property type="entry name" value="Regulating synaptic membrane exocytosis 3, isoform CRA_a"/>
    <property type="match status" value="1"/>
</dbReference>
<dbReference type="SMART" id="SM00239">
    <property type="entry name" value="C2"/>
    <property type="match status" value="2"/>
</dbReference>